<evidence type="ECO:0000256" key="3">
    <source>
        <dbReference type="ARBA" id="ARBA00022694"/>
    </source>
</evidence>
<evidence type="ECO:0000256" key="8">
    <source>
        <dbReference type="RuleBase" id="RU003953"/>
    </source>
</evidence>
<dbReference type="InterPro" id="IPR002646">
    <property type="entry name" value="PolA_pol_head_dom"/>
</dbReference>
<dbReference type="GO" id="GO:0016779">
    <property type="term" value="F:nucleotidyltransferase activity"/>
    <property type="evidence" value="ECO:0007669"/>
    <property type="project" value="UniProtKB-KW"/>
</dbReference>
<dbReference type="RefSeq" id="WP_073269444.1">
    <property type="nucleotide sequence ID" value="NZ_FQTU01000002.1"/>
</dbReference>
<evidence type="ECO:0000256" key="7">
    <source>
        <dbReference type="ARBA" id="ARBA00022842"/>
    </source>
</evidence>
<keyword evidence="3" id="KW-0819">tRNA processing</keyword>
<dbReference type="PANTHER" id="PTHR46173">
    <property type="entry name" value="CCA TRNA NUCLEOTIDYLTRANSFERASE 1, MITOCHONDRIAL"/>
    <property type="match status" value="1"/>
</dbReference>
<evidence type="ECO:0000313" key="12">
    <source>
        <dbReference type="Proteomes" id="UP000184251"/>
    </source>
</evidence>
<evidence type="ECO:0000256" key="1">
    <source>
        <dbReference type="ARBA" id="ARBA00001946"/>
    </source>
</evidence>
<dbReference type="Pfam" id="PF01743">
    <property type="entry name" value="PolyA_pol"/>
    <property type="match status" value="1"/>
</dbReference>
<dbReference type="GO" id="GO:0000049">
    <property type="term" value="F:tRNA binding"/>
    <property type="evidence" value="ECO:0007669"/>
    <property type="project" value="TreeGrafter"/>
</dbReference>
<dbReference type="SUPFAM" id="SSF81891">
    <property type="entry name" value="Poly A polymerase C-terminal region-like"/>
    <property type="match status" value="1"/>
</dbReference>
<dbReference type="InterPro" id="IPR043519">
    <property type="entry name" value="NT_sf"/>
</dbReference>
<feature type="domain" description="Poly A polymerase head" evidence="9">
    <location>
        <begin position="21"/>
        <end position="141"/>
    </location>
</feature>
<dbReference type="PANTHER" id="PTHR46173:SF1">
    <property type="entry name" value="CCA TRNA NUCLEOTIDYLTRANSFERASE 1, MITOCHONDRIAL"/>
    <property type="match status" value="1"/>
</dbReference>
<organism evidence="11 12">
    <name type="scientific">Alkalibacter saccharofermentans DSM 14828</name>
    <dbReference type="NCBI Taxonomy" id="1120975"/>
    <lineage>
        <taxon>Bacteria</taxon>
        <taxon>Bacillati</taxon>
        <taxon>Bacillota</taxon>
        <taxon>Clostridia</taxon>
        <taxon>Eubacteriales</taxon>
        <taxon>Eubacteriaceae</taxon>
        <taxon>Alkalibacter</taxon>
    </lineage>
</organism>
<keyword evidence="7" id="KW-0460">Magnesium</keyword>
<evidence type="ECO:0000256" key="6">
    <source>
        <dbReference type="ARBA" id="ARBA00022741"/>
    </source>
</evidence>
<reference evidence="11 12" key="1">
    <citation type="submission" date="2016-11" db="EMBL/GenBank/DDBJ databases">
        <authorList>
            <person name="Jaros S."/>
            <person name="Januszkiewicz K."/>
            <person name="Wedrychowicz H."/>
        </authorList>
    </citation>
    <scope>NUCLEOTIDE SEQUENCE [LARGE SCALE GENOMIC DNA]</scope>
    <source>
        <strain evidence="11 12">DSM 14828</strain>
    </source>
</reference>
<dbReference type="Gene3D" id="1.10.3090.10">
    <property type="entry name" value="cca-adding enzyme, domain 2"/>
    <property type="match status" value="1"/>
</dbReference>
<dbReference type="SUPFAM" id="SSF81301">
    <property type="entry name" value="Nucleotidyltransferase"/>
    <property type="match status" value="1"/>
</dbReference>
<sequence>MNLPENVYRLMNYIESKGYKCYLVGGAVRDFLSHKKPKDFDFTTDAKPEEIKTIFERHIETGIDFGTITVLFNDEPFEITTFRLEHRYSDGRRPDMVFYSDSLLSDLSRRDFTMNAIALDKDLNVYDYFNGMEDLKNRLLRTIGRAKVRFKEDRLRKLRAVRIACENNYLIHEDIIKSIMNDPDLPGVSSERIKAEFDRIFICEGAKRGVELLFRLHLVRVIIPELDKLVTPGEEGWDEYVKHFEESAPELSLRVYFLLRPIAEREEVKTILERLKYQRIIINQVIALYDYERVKRHEDFVKKVPEYTDEMLRLFLKLEDALGKNHPWKMTIRRLLEGELPRKVVDLEIGGNDLKEKGFKGESIGKTLNHLLQVVIEAPELNRRKELIEMVDRIKLEENI</sequence>
<dbReference type="Pfam" id="PF12627">
    <property type="entry name" value="PolyA_pol_RNAbd"/>
    <property type="match status" value="1"/>
</dbReference>
<name>A0A1M4TBA6_9FIRM</name>
<keyword evidence="8" id="KW-0694">RNA-binding</keyword>
<evidence type="ECO:0000256" key="4">
    <source>
        <dbReference type="ARBA" id="ARBA00022695"/>
    </source>
</evidence>
<evidence type="ECO:0000256" key="5">
    <source>
        <dbReference type="ARBA" id="ARBA00022723"/>
    </source>
</evidence>
<comment type="similarity">
    <text evidence="8">Belongs to the tRNA nucleotidyltransferase/poly(A) polymerase family.</text>
</comment>
<keyword evidence="12" id="KW-1185">Reference proteome</keyword>
<dbReference type="GO" id="GO:0000166">
    <property type="term" value="F:nucleotide binding"/>
    <property type="evidence" value="ECO:0007669"/>
    <property type="project" value="UniProtKB-KW"/>
</dbReference>
<dbReference type="Proteomes" id="UP000184251">
    <property type="component" value="Unassembled WGS sequence"/>
</dbReference>
<dbReference type="Gene3D" id="3.30.460.10">
    <property type="entry name" value="Beta Polymerase, domain 2"/>
    <property type="match status" value="1"/>
</dbReference>
<dbReference type="CDD" id="cd05398">
    <property type="entry name" value="NT_ClassII-CCAase"/>
    <property type="match status" value="1"/>
</dbReference>
<dbReference type="InterPro" id="IPR050264">
    <property type="entry name" value="Bact_CCA-adding_enz_type3_sf"/>
</dbReference>
<dbReference type="AlphaFoldDB" id="A0A1M4TBA6"/>
<evidence type="ECO:0000256" key="2">
    <source>
        <dbReference type="ARBA" id="ARBA00022679"/>
    </source>
</evidence>
<dbReference type="STRING" id="1120975.SAMN02746064_00442"/>
<evidence type="ECO:0000313" key="11">
    <source>
        <dbReference type="EMBL" id="SHE41802.1"/>
    </source>
</evidence>
<dbReference type="OrthoDB" id="9805698at2"/>
<keyword evidence="2 8" id="KW-0808">Transferase</keyword>
<gene>
    <name evidence="11" type="ORF">SAMN02746064_00442</name>
</gene>
<evidence type="ECO:0000259" key="10">
    <source>
        <dbReference type="Pfam" id="PF12627"/>
    </source>
</evidence>
<comment type="cofactor">
    <cofactor evidence="1">
        <name>Mg(2+)</name>
        <dbReference type="ChEBI" id="CHEBI:18420"/>
    </cofactor>
</comment>
<dbReference type="GO" id="GO:0008033">
    <property type="term" value="P:tRNA processing"/>
    <property type="evidence" value="ECO:0007669"/>
    <property type="project" value="UniProtKB-KW"/>
</dbReference>
<keyword evidence="5" id="KW-0479">Metal-binding</keyword>
<dbReference type="InterPro" id="IPR032828">
    <property type="entry name" value="PolyA_RNA-bd"/>
</dbReference>
<dbReference type="GO" id="GO:0046872">
    <property type="term" value="F:metal ion binding"/>
    <property type="evidence" value="ECO:0007669"/>
    <property type="project" value="UniProtKB-KW"/>
</dbReference>
<feature type="domain" description="tRNA nucleotidyltransferase/poly(A) polymerase RNA and SrmB- binding" evidence="10">
    <location>
        <begin position="183"/>
        <end position="227"/>
    </location>
</feature>
<protein>
    <submittedName>
        <fullName evidence="11">tRNA nucleotidyltransferase (CCA-adding enzyme)</fullName>
    </submittedName>
</protein>
<accession>A0A1M4TBA6</accession>
<keyword evidence="4" id="KW-0548">Nucleotidyltransferase</keyword>
<dbReference type="EMBL" id="FQTU01000002">
    <property type="protein sequence ID" value="SHE41802.1"/>
    <property type="molecule type" value="Genomic_DNA"/>
</dbReference>
<keyword evidence="6" id="KW-0547">Nucleotide-binding</keyword>
<proteinExistence type="inferred from homology"/>
<evidence type="ECO:0000259" key="9">
    <source>
        <dbReference type="Pfam" id="PF01743"/>
    </source>
</evidence>